<dbReference type="EMBL" id="BARS01028003">
    <property type="protein sequence ID" value="GAG03394.1"/>
    <property type="molecule type" value="Genomic_DNA"/>
</dbReference>
<feature type="transmembrane region" description="Helical" evidence="1">
    <location>
        <begin position="113"/>
        <end position="133"/>
    </location>
</feature>
<feature type="transmembrane region" description="Helical" evidence="1">
    <location>
        <begin position="12"/>
        <end position="35"/>
    </location>
</feature>
<evidence type="ECO:0000256" key="1">
    <source>
        <dbReference type="SAM" id="Phobius"/>
    </source>
</evidence>
<dbReference type="AlphaFoldDB" id="X0UC67"/>
<dbReference type="Pfam" id="PF13727">
    <property type="entry name" value="CoA_binding_3"/>
    <property type="match status" value="1"/>
</dbReference>
<keyword evidence="1" id="KW-0812">Transmembrane</keyword>
<organism evidence="2">
    <name type="scientific">marine sediment metagenome</name>
    <dbReference type="NCBI Taxonomy" id="412755"/>
    <lineage>
        <taxon>unclassified sequences</taxon>
        <taxon>metagenomes</taxon>
        <taxon>ecological metagenomes</taxon>
    </lineage>
</organism>
<accession>X0UC67</accession>
<reference evidence="2" key="1">
    <citation type="journal article" date="2014" name="Front. Microbiol.">
        <title>High frequency of phylogenetically diverse reductive dehalogenase-homologous genes in deep subseafloor sedimentary metagenomes.</title>
        <authorList>
            <person name="Kawai M."/>
            <person name="Futagami T."/>
            <person name="Toyoda A."/>
            <person name="Takaki Y."/>
            <person name="Nishi S."/>
            <person name="Hori S."/>
            <person name="Arai W."/>
            <person name="Tsubouchi T."/>
            <person name="Morono Y."/>
            <person name="Uchiyama I."/>
            <person name="Ito T."/>
            <person name="Fujiyama A."/>
            <person name="Inagaki F."/>
            <person name="Takami H."/>
        </authorList>
    </citation>
    <scope>NUCLEOTIDE SEQUENCE</scope>
    <source>
        <strain evidence="2">Expedition CK06-06</strain>
    </source>
</reference>
<keyword evidence="1" id="KW-1133">Transmembrane helix</keyword>
<feature type="non-terminal residue" evidence="2">
    <location>
        <position position="136"/>
    </location>
</feature>
<proteinExistence type="predicted"/>
<sequence length="136" mass="15930">MLKRFSANYALLSMAIDGLTTITALMLANVFRVPWLRMVWPENWHHEQGKFVPPHLWPIVALLWWLIFMLTSVYDPKRNYKAVDEFQNVILAAAFASLTLAGLLYLTQRELSRWLFVLFLALDWALLLGWRVIARL</sequence>
<name>X0UC67_9ZZZZ</name>
<feature type="transmembrane region" description="Helical" evidence="1">
    <location>
        <begin position="86"/>
        <end position="107"/>
    </location>
</feature>
<comment type="caution">
    <text evidence="2">The sequence shown here is derived from an EMBL/GenBank/DDBJ whole genome shotgun (WGS) entry which is preliminary data.</text>
</comment>
<evidence type="ECO:0000313" key="2">
    <source>
        <dbReference type="EMBL" id="GAG03394.1"/>
    </source>
</evidence>
<keyword evidence="1" id="KW-0472">Membrane</keyword>
<feature type="transmembrane region" description="Helical" evidence="1">
    <location>
        <begin position="55"/>
        <end position="74"/>
    </location>
</feature>
<gene>
    <name evidence="2" type="ORF">S01H1_43931</name>
</gene>
<protein>
    <submittedName>
        <fullName evidence="2">Uncharacterized protein</fullName>
    </submittedName>
</protein>